<feature type="compositionally biased region" description="Basic residues" evidence="1">
    <location>
        <begin position="106"/>
        <end position="115"/>
    </location>
</feature>
<feature type="compositionally biased region" description="Polar residues" evidence="1">
    <location>
        <begin position="74"/>
        <end position="85"/>
    </location>
</feature>
<accession>A0AAW0E872</accession>
<comment type="caution">
    <text evidence="2">The sequence shown here is derived from an EMBL/GenBank/DDBJ whole genome shotgun (WGS) entry which is preliminary data.</text>
</comment>
<evidence type="ECO:0000313" key="2">
    <source>
        <dbReference type="EMBL" id="KAK7059591.1"/>
    </source>
</evidence>
<dbReference type="EMBL" id="JAWWNJ010000003">
    <property type="protein sequence ID" value="KAK7059591.1"/>
    <property type="molecule type" value="Genomic_DNA"/>
</dbReference>
<reference evidence="2 3" key="1">
    <citation type="journal article" date="2024" name="J Genomics">
        <title>Draft genome sequencing and assembly of Favolaschia claudopus CIRM-BRFM 2984 isolated from oak limbs.</title>
        <authorList>
            <person name="Navarro D."/>
            <person name="Drula E."/>
            <person name="Chaduli D."/>
            <person name="Cazenave R."/>
            <person name="Ahrendt S."/>
            <person name="Wang J."/>
            <person name="Lipzen A."/>
            <person name="Daum C."/>
            <person name="Barry K."/>
            <person name="Grigoriev I.V."/>
            <person name="Favel A."/>
            <person name="Rosso M.N."/>
            <person name="Martin F."/>
        </authorList>
    </citation>
    <scope>NUCLEOTIDE SEQUENCE [LARGE SCALE GENOMIC DNA]</scope>
    <source>
        <strain evidence="2 3">CIRM-BRFM 2984</strain>
    </source>
</reference>
<proteinExistence type="predicted"/>
<dbReference type="Proteomes" id="UP001362999">
    <property type="component" value="Unassembled WGS sequence"/>
</dbReference>
<gene>
    <name evidence="2" type="ORF">R3P38DRAFT_3168054</name>
</gene>
<feature type="compositionally biased region" description="Basic residues" evidence="1">
    <location>
        <begin position="89"/>
        <end position="98"/>
    </location>
</feature>
<dbReference type="AlphaFoldDB" id="A0AAW0E872"/>
<keyword evidence="3" id="KW-1185">Reference proteome</keyword>
<evidence type="ECO:0000313" key="3">
    <source>
        <dbReference type="Proteomes" id="UP001362999"/>
    </source>
</evidence>
<organism evidence="2 3">
    <name type="scientific">Favolaschia claudopus</name>
    <dbReference type="NCBI Taxonomy" id="2862362"/>
    <lineage>
        <taxon>Eukaryota</taxon>
        <taxon>Fungi</taxon>
        <taxon>Dikarya</taxon>
        <taxon>Basidiomycota</taxon>
        <taxon>Agaricomycotina</taxon>
        <taxon>Agaricomycetes</taxon>
        <taxon>Agaricomycetidae</taxon>
        <taxon>Agaricales</taxon>
        <taxon>Marasmiineae</taxon>
        <taxon>Mycenaceae</taxon>
        <taxon>Favolaschia</taxon>
    </lineage>
</organism>
<sequence length="136" mass="14642">MKSVVQAGPGFTDSAMGGVGDAVDDLEMGCLPQVHGPWKARLQDRDIDIRDGTHTTTTLRAKRGASEPVYIPPSIQSGGASSSQVPPAKSHKKTRRAGKKDELGNKRKTGKRRGYNKAQFEARMKQKQRSGVDPAG</sequence>
<name>A0AAW0E872_9AGAR</name>
<feature type="region of interest" description="Disordered" evidence="1">
    <location>
        <begin position="49"/>
        <end position="136"/>
    </location>
</feature>
<protein>
    <submittedName>
        <fullName evidence="2">Uncharacterized protein</fullName>
    </submittedName>
</protein>
<evidence type="ECO:0000256" key="1">
    <source>
        <dbReference type="SAM" id="MobiDB-lite"/>
    </source>
</evidence>